<sequence>MSMSTTKRRLLDFSSQGKYDENGRQMVQCQKAIIIVGNEFLGVFPGELLAISLVQATIFSTDTLRDALPISISLFRIAPAKLNDILDKSLNRTSASPSGAPMLFVRKKDESL</sequence>
<evidence type="ECO:0000313" key="2">
    <source>
        <dbReference type="Proteomes" id="UP001234989"/>
    </source>
</evidence>
<evidence type="ECO:0000313" key="1">
    <source>
        <dbReference type="EMBL" id="WMV57666.1"/>
    </source>
</evidence>
<accession>A0AAF0V6G9</accession>
<keyword evidence="2" id="KW-1185">Reference proteome</keyword>
<proteinExistence type="predicted"/>
<dbReference type="EMBL" id="CP133623">
    <property type="protein sequence ID" value="WMV57666.1"/>
    <property type="molecule type" value="Genomic_DNA"/>
</dbReference>
<reference evidence="1" key="1">
    <citation type="submission" date="2023-08" db="EMBL/GenBank/DDBJ databases">
        <title>A de novo genome assembly of Solanum verrucosum Schlechtendal, a Mexican diploid species geographically isolated from the other diploid A-genome species in potato relatives.</title>
        <authorList>
            <person name="Hosaka K."/>
        </authorList>
    </citation>
    <scope>NUCLEOTIDE SEQUENCE</scope>
    <source>
        <tissue evidence="1">Young leaves</tissue>
    </source>
</reference>
<protein>
    <submittedName>
        <fullName evidence="1">Uncharacterized protein</fullName>
    </submittedName>
</protein>
<dbReference type="Proteomes" id="UP001234989">
    <property type="component" value="Chromosome 12"/>
</dbReference>
<name>A0AAF0V6G9_SOLVR</name>
<gene>
    <name evidence="1" type="ORF">MTR67_051051</name>
</gene>
<organism evidence="1 2">
    <name type="scientific">Solanum verrucosum</name>
    <dbReference type="NCBI Taxonomy" id="315347"/>
    <lineage>
        <taxon>Eukaryota</taxon>
        <taxon>Viridiplantae</taxon>
        <taxon>Streptophyta</taxon>
        <taxon>Embryophyta</taxon>
        <taxon>Tracheophyta</taxon>
        <taxon>Spermatophyta</taxon>
        <taxon>Magnoliopsida</taxon>
        <taxon>eudicotyledons</taxon>
        <taxon>Gunneridae</taxon>
        <taxon>Pentapetalae</taxon>
        <taxon>asterids</taxon>
        <taxon>lamiids</taxon>
        <taxon>Solanales</taxon>
        <taxon>Solanaceae</taxon>
        <taxon>Solanoideae</taxon>
        <taxon>Solaneae</taxon>
        <taxon>Solanum</taxon>
    </lineage>
</organism>
<dbReference type="AlphaFoldDB" id="A0AAF0V6G9"/>